<dbReference type="EMBL" id="FOOX01000008">
    <property type="protein sequence ID" value="SFG71410.1"/>
    <property type="molecule type" value="Genomic_DNA"/>
</dbReference>
<organism evidence="1 2">
    <name type="scientific">Desulfotruncus arcticus DSM 17038</name>
    <dbReference type="NCBI Taxonomy" id="1121424"/>
    <lineage>
        <taxon>Bacteria</taxon>
        <taxon>Bacillati</taxon>
        <taxon>Bacillota</taxon>
        <taxon>Clostridia</taxon>
        <taxon>Eubacteriales</taxon>
        <taxon>Desulfallaceae</taxon>
        <taxon>Desulfotruncus</taxon>
    </lineage>
</organism>
<dbReference type="OrthoDB" id="1809079at2"/>
<name>A0A1I2U2N6_9FIRM</name>
<reference evidence="2" key="1">
    <citation type="submission" date="2016-10" db="EMBL/GenBank/DDBJ databases">
        <authorList>
            <person name="Varghese N."/>
            <person name="Submissions S."/>
        </authorList>
    </citation>
    <scope>NUCLEOTIDE SEQUENCE [LARGE SCALE GENOMIC DNA]</scope>
    <source>
        <strain evidence="2">DSM 17038</strain>
    </source>
</reference>
<evidence type="ECO:0000313" key="1">
    <source>
        <dbReference type="EMBL" id="SFG71410.1"/>
    </source>
</evidence>
<keyword evidence="2" id="KW-1185">Reference proteome</keyword>
<dbReference type="AlphaFoldDB" id="A0A1I2U2N6"/>
<protein>
    <submittedName>
        <fullName evidence="1">Uncharacterized protein</fullName>
    </submittedName>
</protein>
<sequence length="72" mass="8173">MRTLVESTRLCPETGHKVRVEELYELEGTCTCQVDTRLLSWRCLDEANCRAKAACPLHREYAGTGGKTMLDR</sequence>
<dbReference type="STRING" id="341036.SAMN05660649_02470"/>
<gene>
    <name evidence="1" type="ORF">SAMN05660649_02470</name>
</gene>
<proteinExistence type="predicted"/>
<evidence type="ECO:0000313" key="2">
    <source>
        <dbReference type="Proteomes" id="UP000199337"/>
    </source>
</evidence>
<accession>A0A1I2U2N6</accession>
<dbReference type="Proteomes" id="UP000199337">
    <property type="component" value="Unassembled WGS sequence"/>
</dbReference>
<dbReference type="RefSeq" id="WP_092471670.1">
    <property type="nucleotide sequence ID" value="NZ_FOOX01000008.1"/>
</dbReference>